<name>A0A1S2N9E0_9BURK</name>
<proteinExistence type="predicted"/>
<sequence>MTPDQITPSRAERGSNHGAKPARLTARCTSVIATALSAAMLSACGGGGGDDLAPDAVSYTDSGTSLAKTTTGFTPKPTTPTVLTPVATSAAIVAGPTLTDVEIQNTGLAQTNVPFTFGQVVAAGQMAPTEGLAARLSNGTLLRLQTDIKATHADGSVRHMIVSGILPTLAVGQIEKIQLVKSTASEKSRVTLEGLAASGLSANVVITADGVQYNASLADALASPKPVSWLSGSVANEWIVSTPVKNGAGVVHPLLTASFAVRWYPGLSKQARVDVVVENTKTFKAGARNLVYDVSVDVAGRRIYTKAGLTHYHHARWHQSAWWDAARAPQAHVRHNTSYLIASKAVSNYDQNVVPSESMLADLGKGITTANTGPMKIGPVMAAMGTTGGRADIGPLPSWSVAYLLSKDQRALNSMMAAADGAASWSIHMRDENTGNPVRADSAANKNISTHMNLANKAPLPVPRCANNNKQLCSTPYSHDTAHQPSMVYLPYLLTGDYYYLEELLFWAAANPLETDPGNSGYGQGLVRWQQVRGQAWSLRTLGHAAYVTPDSHPLKDYFVKQVDNNLNFYHATYVVGNPNQLGVYDGSGASSFKVAASAPWQDDFLTWSFGYLTELGFEKALPILQWKAKYAVGRMTTPGFCWIQASAYHLEFRPSAKEPIFSDLTAMHTYNFAGDSILNESKRLKHPQGLKYIDQPCASVQQSDWLRVASKGRWSPGRMSGYSDSTMGYPSNMQPALAVAATSGIANATQAWTVFSGRADKPDYSKGPQWNIVPR</sequence>
<comment type="caution">
    <text evidence="2">The sequence shown here is derived from an EMBL/GenBank/DDBJ whole genome shotgun (WGS) entry which is preliminary data.</text>
</comment>
<feature type="region of interest" description="Disordered" evidence="1">
    <location>
        <begin position="1"/>
        <end position="22"/>
    </location>
</feature>
<accession>A0A1S2N9E0</accession>
<reference evidence="2 3" key="1">
    <citation type="submission" date="2014-10" db="EMBL/GenBank/DDBJ databases">
        <authorList>
            <person name="Seo M.-J."/>
            <person name="Seok Y.J."/>
            <person name="Cha I.-T."/>
        </authorList>
    </citation>
    <scope>NUCLEOTIDE SEQUENCE [LARGE SCALE GENOMIC DNA]</scope>
    <source>
        <strain evidence="2 3">NEU</strain>
    </source>
</reference>
<dbReference type="AlphaFoldDB" id="A0A1S2N9E0"/>
<gene>
    <name evidence="2" type="ORF">LO55_1338</name>
</gene>
<evidence type="ECO:0000256" key="1">
    <source>
        <dbReference type="SAM" id="MobiDB-lite"/>
    </source>
</evidence>
<dbReference type="Proteomes" id="UP000180246">
    <property type="component" value="Unassembled WGS sequence"/>
</dbReference>
<protein>
    <submittedName>
        <fullName evidence="2">Uncharacterized protein</fullName>
    </submittedName>
</protein>
<evidence type="ECO:0000313" key="2">
    <source>
        <dbReference type="EMBL" id="OIJ41274.1"/>
    </source>
</evidence>
<evidence type="ECO:0000313" key="3">
    <source>
        <dbReference type="Proteomes" id="UP000180246"/>
    </source>
</evidence>
<dbReference type="EMBL" id="JRYB01000001">
    <property type="protein sequence ID" value="OIJ41274.1"/>
    <property type="molecule type" value="Genomic_DNA"/>
</dbReference>
<dbReference type="RefSeq" id="WP_083415210.1">
    <property type="nucleotide sequence ID" value="NZ_JRYB01000001.1"/>
</dbReference>
<organism evidence="2 3">
    <name type="scientific">Massilia timonae</name>
    <dbReference type="NCBI Taxonomy" id="47229"/>
    <lineage>
        <taxon>Bacteria</taxon>
        <taxon>Pseudomonadati</taxon>
        <taxon>Pseudomonadota</taxon>
        <taxon>Betaproteobacteria</taxon>
        <taxon>Burkholderiales</taxon>
        <taxon>Oxalobacteraceae</taxon>
        <taxon>Telluria group</taxon>
        <taxon>Massilia</taxon>
    </lineage>
</organism>